<feature type="compositionally biased region" description="Polar residues" evidence="1">
    <location>
        <begin position="221"/>
        <end position="230"/>
    </location>
</feature>
<feature type="region of interest" description="Disordered" evidence="1">
    <location>
        <begin position="1"/>
        <end position="118"/>
    </location>
</feature>
<comment type="caution">
    <text evidence="2">The sequence shown here is derived from an EMBL/GenBank/DDBJ whole genome shotgun (WGS) entry which is preliminary data.</text>
</comment>
<gene>
    <name evidence="2" type="ORF">PHMEG_00010914</name>
</gene>
<evidence type="ECO:0000313" key="3">
    <source>
        <dbReference type="Proteomes" id="UP000198211"/>
    </source>
</evidence>
<feature type="compositionally biased region" description="Basic and acidic residues" evidence="1">
    <location>
        <begin position="253"/>
        <end position="262"/>
    </location>
</feature>
<dbReference type="AlphaFoldDB" id="A0A225WCH1"/>
<dbReference type="Proteomes" id="UP000198211">
    <property type="component" value="Unassembled WGS sequence"/>
</dbReference>
<reference evidence="3" key="1">
    <citation type="submission" date="2017-03" db="EMBL/GenBank/DDBJ databases">
        <title>Phytopthora megakarya and P. palmivora, two closely related causual agents of cacao black pod achieved similar genome size and gene model numbers by different mechanisms.</title>
        <authorList>
            <person name="Ali S."/>
            <person name="Shao J."/>
            <person name="Larry D.J."/>
            <person name="Kronmiller B."/>
            <person name="Shen D."/>
            <person name="Strem M.D."/>
            <person name="Melnick R.L."/>
            <person name="Guiltinan M.J."/>
            <person name="Tyler B.M."/>
            <person name="Meinhardt L.W."/>
            <person name="Bailey B.A."/>
        </authorList>
    </citation>
    <scope>NUCLEOTIDE SEQUENCE [LARGE SCALE GENOMIC DNA]</scope>
    <source>
        <strain evidence="3">zdho120</strain>
    </source>
</reference>
<organism evidence="2 3">
    <name type="scientific">Phytophthora megakarya</name>
    <dbReference type="NCBI Taxonomy" id="4795"/>
    <lineage>
        <taxon>Eukaryota</taxon>
        <taxon>Sar</taxon>
        <taxon>Stramenopiles</taxon>
        <taxon>Oomycota</taxon>
        <taxon>Peronosporomycetes</taxon>
        <taxon>Peronosporales</taxon>
        <taxon>Peronosporaceae</taxon>
        <taxon>Phytophthora</taxon>
    </lineage>
</organism>
<feature type="compositionally biased region" description="Polar residues" evidence="1">
    <location>
        <begin position="1"/>
        <end position="10"/>
    </location>
</feature>
<evidence type="ECO:0008006" key="4">
    <source>
        <dbReference type="Google" id="ProtNLM"/>
    </source>
</evidence>
<feature type="region of interest" description="Disordered" evidence="1">
    <location>
        <begin position="200"/>
        <end position="230"/>
    </location>
</feature>
<feature type="compositionally biased region" description="Low complexity" evidence="1">
    <location>
        <begin position="200"/>
        <end position="216"/>
    </location>
</feature>
<proteinExistence type="predicted"/>
<keyword evidence="3" id="KW-1185">Reference proteome</keyword>
<evidence type="ECO:0000313" key="2">
    <source>
        <dbReference type="EMBL" id="OWZ15436.1"/>
    </source>
</evidence>
<name>A0A225WCH1_9STRA</name>
<evidence type="ECO:0000256" key="1">
    <source>
        <dbReference type="SAM" id="MobiDB-lite"/>
    </source>
</evidence>
<accession>A0A225WCH1</accession>
<feature type="region of interest" description="Disordered" evidence="1">
    <location>
        <begin position="253"/>
        <end position="345"/>
    </location>
</feature>
<protein>
    <recommendedName>
        <fullName evidence="4">Eukaryotic/viral aspartic protease</fullName>
    </recommendedName>
</protein>
<dbReference type="EMBL" id="NBNE01001122">
    <property type="protein sequence ID" value="OWZ15436.1"/>
    <property type="molecule type" value="Genomic_DNA"/>
</dbReference>
<feature type="compositionally biased region" description="Basic residues" evidence="1">
    <location>
        <begin position="73"/>
        <end position="100"/>
    </location>
</feature>
<sequence>MVSRPGSTTPEDGVEIKKEQVAGAPSNGRSSVASKLEEDRRVASWISEGTFTTGHGASDDHEGYEEQFAVPARIHHGLRRKLRSDRAQPAKRKPKRKKKMLAPEAEDEPTTKTRSKTRDANRVGVCAQLYGVVSEGFRVTLLHPPLRFDMPVTTRQASKITPRSFRNERISANTSVFASVRDDHSVDASTRASVRVDLSAADPASAPTSASVPAPAHESAVTPTPLSGTTEKNFSVDKYFELQEKKLELEAKQRARAVKPDSPKTVFDGSPVLSTDGGIPVDYEKGELEDEGTSSSLSYDSKPATGTRRPREDDSDALSSKRPRSVSEAVPFRPEAPAITSERSRTDGSVRKPWMLYESVITARHGCTVPPNEIPLYVDNRIVDDAEVASQYFEPMTNQMRDYYISLFHELRYWSSKKTSGRSRVPEWQALCQSWN</sequence>